<dbReference type="GO" id="GO:0046872">
    <property type="term" value="F:metal ion binding"/>
    <property type="evidence" value="ECO:0007669"/>
    <property type="project" value="UniProtKB-KW"/>
</dbReference>
<evidence type="ECO:0000256" key="3">
    <source>
        <dbReference type="ARBA" id="ARBA00022723"/>
    </source>
</evidence>
<keyword evidence="5" id="KW-0067">ATP-binding</keyword>
<evidence type="ECO:0000256" key="1">
    <source>
        <dbReference type="ARBA" id="ARBA00008227"/>
    </source>
</evidence>
<accession>A0A813S6C8</accession>
<evidence type="ECO:0000313" key="9">
    <source>
        <dbReference type="Proteomes" id="UP000663828"/>
    </source>
</evidence>
<evidence type="ECO:0000259" key="7">
    <source>
        <dbReference type="PROSITE" id="PS50911"/>
    </source>
</evidence>
<keyword evidence="9" id="KW-1185">Reference proteome</keyword>
<gene>
    <name evidence="8" type="ORF">XAT740_LOCUS2712</name>
</gene>
<dbReference type="Gene3D" id="3.90.1720.10">
    <property type="entry name" value="endopeptidase domain like (from Nostoc punctiforme)"/>
    <property type="match status" value="1"/>
</dbReference>
<dbReference type="AlphaFoldDB" id="A0A813S6C8"/>
<evidence type="ECO:0000313" key="8">
    <source>
        <dbReference type="EMBL" id="CAF0795668.1"/>
    </source>
</evidence>
<sequence>MTRFNDTLGIASKNVPVYSNGDKDFFSVERHYFHGVFIGYKWQCVEFVRRWLLLRKGCILPNENCAARIWSDVKAIERVIDGCQFSLECHSNGSPQEPQIDSLLVYPRCDALPFGHIAVISEVGPGYVRIVEQNYEFNSWSDDHARQLRLVDKDDLFYIEDEHPIYGWMTIKDSDKLGPLDESKLDVILKPYQKSVPIGTLERCCVPKENVHVKDGWLDRNSPAEKYLVDMYGEDPSRSIDGTYPYYKMDFNLFLNIGTAANECHRMFMKATEHVINSDNLLARFEIPEIFWSSIRRSWKNDQDLFMTGRFDFAFDGEKIKVFEYNADSASVLLECAVTQQKWAKAVGFESNLISGFQMHRVLVQSWKNLNIRSRVHLLIDKYEDEMITALYMQSVMNEAGIETKLCVLLDDLYWKDSTIVDNDGRQVTFVWKTWMWETVFIDYIDAQKERNVDQWTPTDGDHPRLSDIFLNDRIRVIEPLWKVIASNKALLPILWSMFSNHPNLLRTEWTLVDELKQKGYAKKPIVGRCGRNVTLHKSDGDSFTHETTEKFADRDCIYQELFQLPTYDGFYNIFGCWIVHGLFAGFCIREDQRLITNYDSYAMACCITHSSNSFI</sequence>
<dbReference type="EMBL" id="CAJNOR010000098">
    <property type="protein sequence ID" value="CAF0795668.1"/>
    <property type="molecule type" value="Genomic_DNA"/>
</dbReference>
<name>A0A813S6C8_ADIRI</name>
<dbReference type="Pfam" id="PF05257">
    <property type="entry name" value="CHAP"/>
    <property type="match status" value="1"/>
</dbReference>
<dbReference type="SUPFAM" id="SSF56059">
    <property type="entry name" value="Glutathione synthetase ATP-binding domain-like"/>
    <property type="match status" value="1"/>
</dbReference>
<dbReference type="Gene3D" id="3.30.1490.330">
    <property type="match status" value="1"/>
</dbReference>
<proteinExistence type="inferred from homology"/>
<evidence type="ECO:0000256" key="4">
    <source>
        <dbReference type="ARBA" id="ARBA00022741"/>
    </source>
</evidence>
<keyword evidence="3" id="KW-0479">Metal-binding</keyword>
<dbReference type="PROSITE" id="PS50911">
    <property type="entry name" value="CHAP"/>
    <property type="match status" value="1"/>
</dbReference>
<dbReference type="InterPro" id="IPR038765">
    <property type="entry name" value="Papain-like_cys_pep_sf"/>
</dbReference>
<dbReference type="InterPro" id="IPR007921">
    <property type="entry name" value="CHAP_dom"/>
</dbReference>
<reference evidence="8" key="1">
    <citation type="submission" date="2021-02" db="EMBL/GenBank/DDBJ databases">
        <authorList>
            <person name="Nowell W R."/>
        </authorList>
    </citation>
    <scope>NUCLEOTIDE SEQUENCE</scope>
</reference>
<dbReference type="PANTHER" id="PTHR30094">
    <property type="entry name" value="BIFUNCTIONAL GLUTATHIONYLSPERMIDINE SYNTHETASE/AMIDASE-RELATED"/>
    <property type="match status" value="1"/>
</dbReference>
<dbReference type="InterPro" id="IPR016185">
    <property type="entry name" value="PreATP-grasp_dom_sf"/>
</dbReference>
<evidence type="ECO:0000256" key="2">
    <source>
        <dbReference type="ARBA" id="ARBA00022598"/>
    </source>
</evidence>
<dbReference type="InterPro" id="IPR051705">
    <property type="entry name" value="Gsp_Synthetase/Amidase"/>
</dbReference>
<keyword evidence="2" id="KW-0436">Ligase</keyword>
<comment type="similarity">
    <text evidence="1">In the C-terminal section; belongs to the glutathionylspermidine synthase preATP-grasp family.</text>
</comment>
<organism evidence="8 9">
    <name type="scientific">Adineta ricciae</name>
    <name type="common">Rotifer</name>
    <dbReference type="NCBI Taxonomy" id="249248"/>
    <lineage>
        <taxon>Eukaryota</taxon>
        <taxon>Metazoa</taxon>
        <taxon>Spiralia</taxon>
        <taxon>Gnathifera</taxon>
        <taxon>Rotifera</taxon>
        <taxon>Eurotatoria</taxon>
        <taxon>Bdelloidea</taxon>
        <taxon>Adinetida</taxon>
        <taxon>Adinetidae</taxon>
        <taxon>Adineta</taxon>
    </lineage>
</organism>
<dbReference type="Pfam" id="PF03738">
    <property type="entry name" value="GSP_synth"/>
    <property type="match status" value="1"/>
</dbReference>
<keyword evidence="6" id="KW-0460">Magnesium</keyword>
<dbReference type="PANTHER" id="PTHR30094:SF17">
    <property type="entry name" value="SYNTHETASE, PUTATIVE-RELATED"/>
    <property type="match status" value="1"/>
</dbReference>
<evidence type="ECO:0000256" key="5">
    <source>
        <dbReference type="ARBA" id="ARBA00022840"/>
    </source>
</evidence>
<protein>
    <recommendedName>
        <fullName evidence="7">Peptidase C51 domain-containing protein</fullName>
    </recommendedName>
</protein>
<dbReference type="SUPFAM" id="SSF54001">
    <property type="entry name" value="Cysteine proteinases"/>
    <property type="match status" value="1"/>
</dbReference>
<dbReference type="SUPFAM" id="SSF52440">
    <property type="entry name" value="PreATP-grasp domain"/>
    <property type="match status" value="1"/>
</dbReference>
<feature type="domain" description="Peptidase C51" evidence="7">
    <location>
        <begin position="19"/>
        <end position="160"/>
    </location>
</feature>
<dbReference type="InterPro" id="IPR005494">
    <property type="entry name" value="GSPS_pre-ATP-grasp-like_dom"/>
</dbReference>
<comment type="caution">
    <text evidence="8">The sequence shown here is derived from an EMBL/GenBank/DDBJ whole genome shotgun (WGS) entry which is preliminary data.</text>
</comment>
<dbReference type="GO" id="GO:0005524">
    <property type="term" value="F:ATP binding"/>
    <property type="evidence" value="ECO:0007669"/>
    <property type="project" value="UniProtKB-KW"/>
</dbReference>
<dbReference type="Proteomes" id="UP000663828">
    <property type="component" value="Unassembled WGS sequence"/>
</dbReference>
<evidence type="ECO:0000256" key="6">
    <source>
        <dbReference type="ARBA" id="ARBA00022842"/>
    </source>
</evidence>
<keyword evidence="4" id="KW-0547">Nucleotide-binding</keyword>
<dbReference type="GO" id="GO:0016874">
    <property type="term" value="F:ligase activity"/>
    <property type="evidence" value="ECO:0007669"/>
    <property type="project" value="UniProtKB-KW"/>
</dbReference>